<evidence type="ECO:0000256" key="2">
    <source>
        <dbReference type="SAM" id="SignalP"/>
    </source>
</evidence>
<dbReference type="GO" id="GO:0009279">
    <property type="term" value="C:cell outer membrane"/>
    <property type="evidence" value="ECO:0007669"/>
    <property type="project" value="UniProtKB-SubCell"/>
</dbReference>
<reference evidence="3" key="2">
    <citation type="submission" date="2021-04" db="EMBL/GenBank/DDBJ databases">
        <authorList>
            <person name="Gilroy R."/>
        </authorList>
    </citation>
    <scope>NUCLEOTIDE SEQUENCE</scope>
    <source>
        <strain evidence="3">9264</strain>
    </source>
</reference>
<name>A0A9D2U922_9BURK</name>
<feature type="chain" id="PRO_5039153364" description="Outer membrane protein beta-barrel domain-containing protein" evidence="2">
    <location>
        <begin position="28"/>
        <end position="268"/>
    </location>
</feature>
<organism evidence="3 4">
    <name type="scientific">Candidatus Paenalcaligenes intestinipullorum</name>
    <dbReference type="NCBI Taxonomy" id="2838718"/>
    <lineage>
        <taxon>Bacteria</taxon>
        <taxon>Pseudomonadati</taxon>
        <taxon>Pseudomonadota</taxon>
        <taxon>Betaproteobacteria</taxon>
        <taxon>Burkholderiales</taxon>
        <taxon>Alcaligenaceae</taxon>
        <taxon>Paenalcaligenes</taxon>
    </lineage>
</organism>
<dbReference type="InterPro" id="IPR011250">
    <property type="entry name" value="OMP/PagP_B-barrel"/>
</dbReference>
<dbReference type="Proteomes" id="UP000823889">
    <property type="component" value="Unassembled WGS sequence"/>
</dbReference>
<evidence type="ECO:0008006" key="5">
    <source>
        <dbReference type="Google" id="ProtNLM"/>
    </source>
</evidence>
<dbReference type="SUPFAM" id="SSF56925">
    <property type="entry name" value="OMPA-like"/>
    <property type="match status" value="1"/>
</dbReference>
<feature type="signal peptide" evidence="2">
    <location>
        <begin position="1"/>
        <end position="27"/>
    </location>
</feature>
<dbReference type="AlphaFoldDB" id="A0A9D2U922"/>
<evidence type="ECO:0000313" key="4">
    <source>
        <dbReference type="Proteomes" id="UP000823889"/>
    </source>
</evidence>
<keyword evidence="2" id="KW-0732">Signal</keyword>
<comment type="caution">
    <text evidence="3">The sequence shown here is derived from an EMBL/GenBank/DDBJ whole genome shotgun (WGS) entry which is preliminary data.</text>
</comment>
<dbReference type="EMBL" id="DWUQ01000001">
    <property type="protein sequence ID" value="HJD43413.1"/>
    <property type="molecule type" value="Genomic_DNA"/>
</dbReference>
<protein>
    <recommendedName>
        <fullName evidence="5">Outer membrane protein beta-barrel domain-containing protein</fullName>
    </recommendedName>
</protein>
<accession>A0A9D2U922</accession>
<evidence type="ECO:0000313" key="3">
    <source>
        <dbReference type="EMBL" id="HJD43413.1"/>
    </source>
</evidence>
<gene>
    <name evidence="3" type="ORF">H9906_00080</name>
</gene>
<comment type="subcellular location">
    <subcellularLocation>
        <location evidence="1">Cell outer membrane</location>
    </subcellularLocation>
</comment>
<reference evidence="3" key="1">
    <citation type="journal article" date="2021" name="PeerJ">
        <title>Extensive microbial diversity within the chicken gut microbiome revealed by metagenomics and culture.</title>
        <authorList>
            <person name="Gilroy R."/>
            <person name="Ravi A."/>
            <person name="Getino M."/>
            <person name="Pursley I."/>
            <person name="Horton D.L."/>
            <person name="Alikhan N.F."/>
            <person name="Baker D."/>
            <person name="Gharbi K."/>
            <person name="Hall N."/>
            <person name="Watson M."/>
            <person name="Adriaenssens E.M."/>
            <person name="Foster-Nyarko E."/>
            <person name="Jarju S."/>
            <person name="Secka A."/>
            <person name="Antonio M."/>
            <person name="Oren A."/>
            <person name="Chaudhuri R.R."/>
            <person name="La Ragione R."/>
            <person name="Hildebrand F."/>
            <person name="Pallen M.J."/>
        </authorList>
    </citation>
    <scope>NUCLEOTIDE SEQUENCE</scope>
    <source>
        <strain evidence="3">9264</strain>
    </source>
</reference>
<dbReference type="Gene3D" id="2.40.160.20">
    <property type="match status" value="1"/>
</dbReference>
<proteinExistence type="predicted"/>
<evidence type="ECO:0000256" key="1">
    <source>
        <dbReference type="ARBA" id="ARBA00004442"/>
    </source>
</evidence>
<sequence>MGLSWLTSQGRFFLLLSSFLVTSSGFAQSLNDASTAETEQWRLQIMPYAWLPSVQSQLKPLASVPYTAQVKQPFHKVFKNLRLAAFVNASLRYNRFVLLTDYSYASLTQSGAIDLPLGLATVPVKAKLRQSIFSFSAGYTFYPHEHHTLDVLAGLRTWHIKADIQTGLPAALPIPNQYGSSTRITDPIIGVRLFSNWSERWSTVLHADLDVAGQSHHTWQVQAAVSYRLTTNWYGSVGYRYLKLDYQRHNKRLDLHMRGSILGLSYVF</sequence>